<proteinExistence type="predicted"/>
<dbReference type="Gene3D" id="1.20.1720.10">
    <property type="entry name" value="Multidrug resistance protein D"/>
    <property type="match status" value="1"/>
</dbReference>
<feature type="region of interest" description="Disordered" evidence="6">
    <location>
        <begin position="92"/>
        <end position="132"/>
    </location>
</feature>
<gene>
    <name evidence="8" type="ORF">Z520_03348</name>
</gene>
<protein>
    <recommendedName>
        <fullName evidence="10">Major facilitator superfamily (MFS) profile domain-containing protein</fullName>
    </recommendedName>
</protein>
<evidence type="ECO:0000256" key="3">
    <source>
        <dbReference type="ARBA" id="ARBA00022692"/>
    </source>
</evidence>
<feature type="transmembrane region" description="Helical" evidence="7">
    <location>
        <begin position="760"/>
        <end position="786"/>
    </location>
</feature>
<keyword evidence="3 7" id="KW-0812">Transmembrane</keyword>
<dbReference type="RefSeq" id="XP_016634805.1">
    <property type="nucleotide sequence ID" value="XM_016773859.1"/>
</dbReference>
<name>A0A0D2K4D5_9EURO</name>
<feature type="transmembrane region" description="Helical" evidence="7">
    <location>
        <begin position="216"/>
        <end position="237"/>
    </location>
</feature>
<keyword evidence="4 7" id="KW-1133">Transmembrane helix</keyword>
<feature type="transmembrane region" description="Helical" evidence="7">
    <location>
        <begin position="192"/>
        <end position="211"/>
    </location>
</feature>
<evidence type="ECO:0000256" key="2">
    <source>
        <dbReference type="ARBA" id="ARBA00022448"/>
    </source>
</evidence>
<dbReference type="GeneID" id="27709094"/>
<feature type="compositionally biased region" description="Basic and acidic residues" evidence="6">
    <location>
        <begin position="428"/>
        <end position="437"/>
    </location>
</feature>
<feature type="compositionally biased region" description="Polar residues" evidence="6">
    <location>
        <begin position="514"/>
        <end position="523"/>
    </location>
</feature>
<feature type="compositionally biased region" description="Low complexity" evidence="6">
    <location>
        <begin position="97"/>
        <end position="112"/>
    </location>
</feature>
<dbReference type="VEuPathDB" id="FungiDB:Z520_03348"/>
<dbReference type="SUPFAM" id="SSF103473">
    <property type="entry name" value="MFS general substrate transporter"/>
    <property type="match status" value="1"/>
</dbReference>
<dbReference type="InterPro" id="IPR036259">
    <property type="entry name" value="MFS_trans_sf"/>
</dbReference>
<dbReference type="PANTHER" id="PTHR23502">
    <property type="entry name" value="MAJOR FACILITATOR SUPERFAMILY"/>
    <property type="match status" value="1"/>
</dbReference>
<feature type="transmembrane region" description="Helical" evidence="7">
    <location>
        <begin position="733"/>
        <end position="754"/>
    </location>
</feature>
<feature type="compositionally biased region" description="Basic and acidic residues" evidence="6">
    <location>
        <begin position="556"/>
        <end position="567"/>
    </location>
</feature>
<feature type="transmembrane region" description="Helical" evidence="7">
    <location>
        <begin position="275"/>
        <end position="298"/>
    </location>
</feature>
<evidence type="ECO:0000313" key="8">
    <source>
        <dbReference type="EMBL" id="KIY00683.1"/>
    </source>
</evidence>
<feature type="transmembrane region" description="Helical" evidence="7">
    <location>
        <begin position="304"/>
        <end position="329"/>
    </location>
</feature>
<keyword evidence="2" id="KW-0813">Transport</keyword>
<evidence type="ECO:0000313" key="9">
    <source>
        <dbReference type="Proteomes" id="UP000053411"/>
    </source>
</evidence>
<feature type="compositionally biased region" description="Basic and acidic residues" evidence="6">
    <location>
        <begin position="8"/>
        <end position="18"/>
    </location>
</feature>
<dbReference type="PANTHER" id="PTHR23502:SF4">
    <property type="entry name" value="MAJOR FACILITATOR SUPERFAMILY (MFS) PROFILE DOMAIN-CONTAINING PROTEIN-RELATED"/>
    <property type="match status" value="1"/>
</dbReference>
<evidence type="ECO:0000256" key="4">
    <source>
        <dbReference type="ARBA" id="ARBA00022989"/>
    </source>
</evidence>
<dbReference type="EMBL" id="KN848066">
    <property type="protein sequence ID" value="KIY00683.1"/>
    <property type="molecule type" value="Genomic_DNA"/>
</dbReference>
<dbReference type="OrthoDB" id="4500315at2759"/>
<organism evidence="8 9">
    <name type="scientific">Fonsecaea multimorphosa CBS 102226</name>
    <dbReference type="NCBI Taxonomy" id="1442371"/>
    <lineage>
        <taxon>Eukaryota</taxon>
        <taxon>Fungi</taxon>
        <taxon>Dikarya</taxon>
        <taxon>Ascomycota</taxon>
        <taxon>Pezizomycotina</taxon>
        <taxon>Eurotiomycetes</taxon>
        <taxon>Chaetothyriomycetidae</taxon>
        <taxon>Chaetothyriales</taxon>
        <taxon>Herpotrichiellaceae</taxon>
        <taxon>Fonsecaea</taxon>
    </lineage>
</organism>
<dbReference type="FunFam" id="1.20.1250.20:FF:000396">
    <property type="entry name" value="MFS general substrate transporter"/>
    <property type="match status" value="1"/>
</dbReference>
<feature type="region of interest" description="Disordered" evidence="6">
    <location>
        <begin position="556"/>
        <end position="602"/>
    </location>
</feature>
<feature type="region of interest" description="Disordered" evidence="6">
    <location>
        <begin position="1"/>
        <end position="57"/>
    </location>
</feature>
<feature type="compositionally biased region" description="Basic and acidic residues" evidence="6">
    <location>
        <begin position="445"/>
        <end position="458"/>
    </location>
</feature>
<feature type="transmembrane region" description="Helical" evidence="7">
    <location>
        <begin position="688"/>
        <end position="712"/>
    </location>
</feature>
<dbReference type="FunFam" id="1.20.1720.10:FF:000009">
    <property type="entry name" value="MFS multidrug transporter"/>
    <property type="match status" value="1"/>
</dbReference>
<evidence type="ECO:0000256" key="1">
    <source>
        <dbReference type="ARBA" id="ARBA00004141"/>
    </source>
</evidence>
<sequence>MPANPYPERGRSTVRLDESSAQQNATRSSDDGSARVRSTKRRSSSSPSSNNEKSRPKIEKWTLGILNDKKTEEVPGTVLLLSSNRNEPLGLEYQQGRRSSSSMPAQPMSPRRLSVASKKRTKDGQVILDPQPDDSLNDPLNWPAWRRDMALLSLGFYCMLGGGMTPILAAGFNNVAQSFHVAYSRVALTTGLYMMGLGVGSVVFSPTAILFGKRPVYLASAVMFILTSVWCALAPNYAQLATARVFQGISVSPVECLPSASIAEIFFLHERAFRIGIYTLLLLGGKNLIPLVSAVIINAKGWRWVFWVVTIVAGFGLLVLFLFVPETFWDRTPRPKSRRPTVHRSWSNILHHPLHQNKDNAAGRQPLDSTALQAAIDKAMTPRQHRLHEQNVHARFEEEIEDDKIEQHEVEVKDHSDPISSAHYHPSAPDEKPHKDLASSTDGANDVKDPEDTNRGNAEEMGPVAKPALVALPRKKLKPTGLTMPPSPDPRSFSRPWDGSHSGEPLTLPLASMPPSSRSATARFSVNDPTVPHLHNLNSPYYVELERTDDYLSHHAVPESTSDRSRDPNQGVARSDTAATIPGTPVHLEKTRSSSINEGLPSPRLIRYTTNLKQSPPKSYIETLRPWNGRLSKANWFRVALRPFILFAYPSVLWSTLVYSLSIGWLIVLSESISNIYRNRDTYNFTALQAGLVYISPFVGGILGTAVAGRVSDIIVRFMARKNGGVYEPEFRLVMAIPVAISTSVGLMGFGWSAQERDAWIVPTIFFGIISFGCSLGSTTSITFCVDSYRQYAGEALVTLNFSKNIFHGLVFSLFFANWLEGDGPKTTFLAIGGIQLACMFTAIPMYIYGKRARMWTVRRAFMENF</sequence>
<comment type="subcellular location">
    <subcellularLocation>
        <location evidence="1">Membrane</location>
        <topology evidence="1">Multi-pass membrane protein</topology>
    </subcellularLocation>
</comment>
<dbReference type="AlphaFoldDB" id="A0A0D2K4D5"/>
<reference evidence="8 9" key="1">
    <citation type="submission" date="2015-01" db="EMBL/GenBank/DDBJ databases">
        <title>The Genome Sequence of Fonsecaea multimorphosa CBS 102226.</title>
        <authorList>
            <consortium name="The Broad Institute Genomics Platform"/>
            <person name="Cuomo C."/>
            <person name="de Hoog S."/>
            <person name="Gorbushina A."/>
            <person name="Stielow B."/>
            <person name="Teixiera M."/>
            <person name="Abouelleil A."/>
            <person name="Chapman S.B."/>
            <person name="Priest M."/>
            <person name="Young S.K."/>
            <person name="Wortman J."/>
            <person name="Nusbaum C."/>
            <person name="Birren B."/>
        </authorList>
    </citation>
    <scope>NUCLEOTIDE SEQUENCE [LARGE SCALE GENOMIC DNA]</scope>
    <source>
        <strain evidence="8 9">CBS 102226</strain>
    </source>
</reference>
<dbReference type="Pfam" id="PF07690">
    <property type="entry name" value="MFS_1"/>
    <property type="match status" value="2"/>
</dbReference>
<feature type="transmembrane region" description="Helical" evidence="7">
    <location>
        <begin position="644"/>
        <end position="668"/>
    </location>
</feature>
<dbReference type="Gene3D" id="1.20.1250.20">
    <property type="entry name" value="MFS general substrate transporter like domains"/>
    <property type="match status" value="1"/>
</dbReference>
<evidence type="ECO:0000256" key="7">
    <source>
        <dbReference type="SAM" id="Phobius"/>
    </source>
</evidence>
<feature type="transmembrane region" description="Helical" evidence="7">
    <location>
        <begin position="829"/>
        <end position="850"/>
    </location>
</feature>
<dbReference type="GO" id="GO:0022857">
    <property type="term" value="F:transmembrane transporter activity"/>
    <property type="evidence" value="ECO:0007669"/>
    <property type="project" value="InterPro"/>
</dbReference>
<feature type="transmembrane region" description="Helical" evidence="7">
    <location>
        <begin position="150"/>
        <end position="172"/>
    </location>
</feature>
<dbReference type="GO" id="GO:0005886">
    <property type="term" value="C:plasma membrane"/>
    <property type="evidence" value="ECO:0007669"/>
    <property type="project" value="TreeGrafter"/>
</dbReference>
<evidence type="ECO:0000256" key="6">
    <source>
        <dbReference type="SAM" id="MobiDB-lite"/>
    </source>
</evidence>
<accession>A0A0D2K4D5</accession>
<dbReference type="Proteomes" id="UP000053411">
    <property type="component" value="Unassembled WGS sequence"/>
</dbReference>
<keyword evidence="9" id="KW-1185">Reference proteome</keyword>
<evidence type="ECO:0008006" key="10">
    <source>
        <dbReference type="Google" id="ProtNLM"/>
    </source>
</evidence>
<dbReference type="InterPro" id="IPR011701">
    <property type="entry name" value="MFS"/>
</dbReference>
<evidence type="ECO:0000256" key="5">
    <source>
        <dbReference type="ARBA" id="ARBA00023136"/>
    </source>
</evidence>
<feature type="region of interest" description="Disordered" evidence="6">
    <location>
        <begin position="409"/>
        <end position="523"/>
    </location>
</feature>
<keyword evidence="5 7" id="KW-0472">Membrane</keyword>